<dbReference type="SUPFAM" id="SSF57850">
    <property type="entry name" value="RING/U-box"/>
    <property type="match status" value="1"/>
</dbReference>
<dbReference type="SMART" id="SM00184">
    <property type="entry name" value="RING"/>
    <property type="match status" value="1"/>
</dbReference>
<sequence length="253" mass="28602">MEHTTKGSKRPSETLLEADDEKVHYSPDSKLSELSLSVKETPKSPIWAANQVLFKTEPPKPPESVAAYYVLTHHSGASNLSQAEIDLVWENLSKKQKIKCIEEHNTIEEDYFEKFEHFVRSLAKDDLKAFRVILNNRLQGVKAKGSKKPETSPAHDENLDSSVSKLSELSLSAVYDEGNCAICLSGHINKSILDCGHVYCFQCLVDWCKIKLECPTCKQPFQTFRHSIQIQPPLEQIYTPDPPTTAPINQQRH</sequence>
<dbReference type="PROSITE" id="PS00518">
    <property type="entry name" value="ZF_RING_1"/>
    <property type="match status" value="1"/>
</dbReference>
<dbReference type="InterPro" id="IPR017907">
    <property type="entry name" value="Znf_RING_CS"/>
</dbReference>
<dbReference type="PANTHER" id="PTHR46077:SF1">
    <property type="entry name" value="TOP1 BINDING ARGININE_SERINE RICH PROTEIN, E3 UBIQUITIN LIGASE"/>
    <property type="match status" value="1"/>
</dbReference>
<reference evidence="12" key="1">
    <citation type="submission" date="2021-11" db="EMBL/GenBank/DDBJ databases">
        <authorList>
            <person name="Schell T."/>
        </authorList>
    </citation>
    <scope>NUCLEOTIDE SEQUENCE</scope>
    <source>
        <strain evidence="12">M5</strain>
    </source>
</reference>
<dbReference type="PANTHER" id="PTHR46077">
    <property type="entry name" value="E3 UBIQUITIN-PROTEIN LIGASE TOPORS"/>
    <property type="match status" value="1"/>
</dbReference>
<feature type="region of interest" description="Disordered" evidence="10">
    <location>
        <begin position="1"/>
        <end position="36"/>
    </location>
</feature>
<name>A0A8J2RMS6_9CRUS</name>
<evidence type="ECO:0000256" key="8">
    <source>
        <dbReference type="ARBA" id="ARBA00023163"/>
    </source>
</evidence>
<keyword evidence="8" id="KW-0804">Transcription</keyword>
<evidence type="ECO:0000256" key="7">
    <source>
        <dbReference type="ARBA" id="ARBA00023015"/>
    </source>
</evidence>
<evidence type="ECO:0000313" key="13">
    <source>
        <dbReference type="Proteomes" id="UP000789390"/>
    </source>
</evidence>
<accession>A0A8J2RMS6</accession>
<organism evidence="12 13">
    <name type="scientific">Daphnia galeata</name>
    <dbReference type="NCBI Taxonomy" id="27404"/>
    <lineage>
        <taxon>Eukaryota</taxon>
        <taxon>Metazoa</taxon>
        <taxon>Ecdysozoa</taxon>
        <taxon>Arthropoda</taxon>
        <taxon>Crustacea</taxon>
        <taxon>Branchiopoda</taxon>
        <taxon>Diplostraca</taxon>
        <taxon>Cladocera</taxon>
        <taxon>Anomopoda</taxon>
        <taxon>Daphniidae</taxon>
        <taxon>Daphnia</taxon>
    </lineage>
</organism>
<dbReference type="GO" id="GO:0061630">
    <property type="term" value="F:ubiquitin protein ligase activity"/>
    <property type="evidence" value="ECO:0007669"/>
    <property type="project" value="UniProtKB-EC"/>
</dbReference>
<feature type="domain" description="RING-type" evidence="11">
    <location>
        <begin position="180"/>
        <end position="218"/>
    </location>
</feature>
<evidence type="ECO:0000256" key="2">
    <source>
        <dbReference type="ARBA" id="ARBA00012483"/>
    </source>
</evidence>
<dbReference type="GO" id="GO:0006513">
    <property type="term" value="P:protein monoubiquitination"/>
    <property type="evidence" value="ECO:0007669"/>
    <property type="project" value="TreeGrafter"/>
</dbReference>
<keyword evidence="7" id="KW-0805">Transcription regulation</keyword>
<evidence type="ECO:0000256" key="9">
    <source>
        <dbReference type="PROSITE-ProRule" id="PRU00175"/>
    </source>
</evidence>
<dbReference type="EC" id="2.3.2.27" evidence="2"/>
<evidence type="ECO:0000256" key="3">
    <source>
        <dbReference type="ARBA" id="ARBA00022679"/>
    </source>
</evidence>
<dbReference type="GO" id="GO:0000209">
    <property type="term" value="P:protein polyubiquitination"/>
    <property type="evidence" value="ECO:0007669"/>
    <property type="project" value="TreeGrafter"/>
</dbReference>
<dbReference type="EMBL" id="CAKKLH010000190">
    <property type="protein sequence ID" value="CAH0105471.1"/>
    <property type="molecule type" value="Genomic_DNA"/>
</dbReference>
<evidence type="ECO:0000256" key="5">
    <source>
        <dbReference type="ARBA" id="ARBA00022771"/>
    </source>
</evidence>
<keyword evidence="13" id="KW-1185">Reference proteome</keyword>
<evidence type="ECO:0000256" key="4">
    <source>
        <dbReference type="ARBA" id="ARBA00022723"/>
    </source>
</evidence>
<protein>
    <recommendedName>
        <fullName evidence="2">RING-type E3 ubiquitin transferase</fullName>
        <ecNumber evidence="2">2.3.2.27</ecNumber>
    </recommendedName>
</protein>
<evidence type="ECO:0000313" key="12">
    <source>
        <dbReference type="EMBL" id="CAH0105471.1"/>
    </source>
</evidence>
<evidence type="ECO:0000259" key="11">
    <source>
        <dbReference type="PROSITE" id="PS50089"/>
    </source>
</evidence>
<proteinExistence type="predicted"/>
<comment type="caution">
    <text evidence="12">The sequence shown here is derived from an EMBL/GenBank/DDBJ whole genome shotgun (WGS) entry which is preliminary data.</text>
</comment>
<evidence type="ECO:0000256" key="1">
    <source>
        <dbReference type="ARBA" id="ARBA00000900"/>
    </source>
</evidence>
<feature type="compositionally biased region" description="Basic and acidic residues" evidence="10">
    <location>
        <begin position="21"/>
        <end position="31"/>
    </location>
</feature>
<gene>
    <name evidence="12" type="ORF">DGAL_LOCUS8495</name>
</gene>
<keyword evidence="6" id="KW-0862">Zinc</keyword>
<keyword evidence="4" id="KW-0479">Metal-binding</keyword>
<keyword evidence="3" id="KW-0808">Transferase</keyword>
<evidence type="ECO:0000256" key="6">
    <source>
        <dbReference type="ARBA" id="ARBA00022833"/>
    </source>
</evidence>
<dbReference type="GO" id="GO:0008270">
    <property type="term" value="F:zinc ion binding"/>
    <property type="evidence" value="ECO:0007669"/>
    <property type="project" value="UniProtKB-KW"/>
</dbReference>
<keyword evidence="5 9" id="KW-0863">Zinc-finger</keyword>
<dbReference type="OrthoDB" id="365379at2759"/>
<dbReference type="PROSITE" id="PS50089">
    <property type="entry name" value="ZF_RING_2"/>
    <property type="match status" value="1"/>
</dbReference>
<dbReference type="InterPro" id="IPR001841">
    <property type="entry name" value="Znf_RING"/>
</dbReference>
<dbReference type="InterPro" id="IPR013083">
    <property type="entry name" value="Znf_RING/FYVE/PHD"/>
</dbReference>
<evidence type="ECO:0000256" key="10">
    <source>
        <dbReference type="SAM" id="MobiDB-lite"/>
    </source>
</evidence>
<dbReference type="Proteomes" id="UP000789390">
    <property type="component" value="Unassembled WGS sequence"/>
</dbReference>
<comment type="catalytic activity">
    <reaction evidence="1">
        <text>S-ubiquitinyl-[E2 ubiquitin-conjugating enzyme]-L-cysteine + [acceptor protein]-L-lysine = [E2 ubiquitin-conjugating enzyme]-L-cysteine + N(6)-ubiquitinyl-[acceptor protein]-L-lysine.</text>
        <dbReference type="EC" id="2.3.2.27"/>
    </reaction>
</comment>
<dbReference type="Pfam" id="PF13920">
    <property type="entry name" value="zf-C3HC4_3"/>
    <property type="match status" value="1"/>
</dbReference>
<dbReference type="AlphaFoldDB" id="A0A8J2RMS6"/>
<dbReference type="Gene3D" id="3.30.40.10">
    <property type="entry name" value="Zinc/RING finger domain, C3HC4 (zinc finger)"/>
    <property type="match status" value="1"/>
</dbReference>